<keyword evidence="3" id="KW-0456">Lyase</keyword>
<feature type="signal peptide" evidence="1">
    <location>
        <begin position="1"/>
        <end position="27"/>
    </location>
</feature>
<dbReference type="PANTHER" id="PTHR18952">
    <property type="entry name" value="CARBONIC ANHYDRASE"/>
    <property type="match status" value="1"/>
</dbReference>
<evidence type="ECO:0000259" key="2">
    <source>
        <dbReference type="PROSITE" id="PS51144"/>
    </source>
</evidence>
<dbReference type="STRING" id="1088818.A0A2I0AG32"/>
<dbReference type="PANTHER" id="PTHR18952:SF253">
    <property type="entry name" value="OS08G0470200 PROTEIN"/>
    <property type="match status" value="1"/>
</dbReference>
<dbReference type="Pfam" id="PF00194">
    <property type="entry name" value="Carb_anhydrase"/>
    <property type="match status" value="1"/>
</dbReference>
<keyword evidence="1" id="KW-0732">Signal</keyword>
<dbReference type="GO" id="GO:0008270">
    <property type="term" value="F:zinc ion binding"/>
    <property type="evidence" value="ECO:0007669"/>
    <property type="project" value="InterPro"/>
</dbReference>
<feature type="domain" description="Alpha-carbonic anhydrase" evidence="2">
    <location>
        <begin position="34"/>
        <end position="174"/>
    </location>
</feature>
<dbReference type="InterPro" id="IPR036398">
    <property type="entry name" value="CA_dom_sf"/>
</dbReference>
<evidence type="ECO:0000313" key="3">
    <source>
        <dbReference type="EMBL" id="PKA54497.1"/>
    </source>
</evidence>
<protein>
    <submittedName>
        <fullName evidence="3">Bifunctional monodehydroascorbate reductase and carbonic anhydrase nectarin-3</fullName>
        <ecNumber evidence="3">4.2.1.1</ecNumber>
    </submittedName>
</protein>
<name>A0A2I0AG32_9ASPA</name>
<gene>
    <name evidence="3" type="primary">NEC3</name>
    <name evidence="3" type="ORF">AXF42_Ash000331</name>
</gene>
<dbReference type="InterPro" id="IPR023561">
    <property type="entry name" value="Carbonic_anhydrase_a-class"/>
</dbReference>
<reference evidence="3 4" key="1">
    <citation type="journal article" date="2017" name="Nature">
        <title>The Apostasia genome and the evolution of orchids.</title>
        <authorList>
            <person name="Zhang G.Q."/>
            <person name="Liu K.W."/>
            <person name="Li Z."/>
            <person name="Lohaus R."/>
            <person name="Hsiao Y.Y."/>
            <person name="Niu S.C."/>
            <person name="Wang J.Y."/>
            <person name="Lin Y.C."/>
            <person name="Xu Q."/>
            <person name="Chen L.J."/>
            <person name="Yoshida K."/>
            <person name="Fujiwara S."/>
            <person name="Wang Z.W."/>
            <person name="Zhang Y.Q."/>
            <person name="Mitsuda N."/>
            <person name="Wang M."/>
            <person name="Liu G.H."/>
            <person name="Pecoraro L."/>
            <person name="Huang H.X."/>
            <person name="Xiao X.J."/>
            <person name="Lin M."/>
            <person name="Wu X.Y."/>
            <person name="Wu W.L."/>
            <person name="Chen Y.Y."/>
            <person name="Chang S.B."/>
            <person name="Sakamoto S."/>
            <person name="Ohme-Takagi M."/>
            <person name="Yagi M."/>
            <person name="Zeng S.J."/>
            <person name="Shen C.Y."/>
            <person name="Yeh C.M."/>
            <person name="Luo Y.B."/>
            <person name="Tsai W.C."/>
            <person name="Van de Peer Y."/>
            <person name="Liu Z.J."/>
        </authorList>
    </citation>
    <scope>NUCLEOTIDE SEQUENCE [LARGE SCALE GENOMIC DNA]</scope>
    <source>
        <strain evidence="4">cv. Shenzhen</strain>
        <tissue evidence="3">Stem</tissue>
    </source>
</reference>
<feature type="chain" id="PRO_5014165147" evidence="1">
    <location>
        <begin position="28"/>
        <end position="174"/>
    </location>
</feature>
<organism evidence="3 4">
    <name type="scientific">Apostasia shenzhenica</name>
    <dbReference type="NCBI Taxonomy" id="1088818"/>
    <lineage>
        <taxon>Eukaryota</taxon>
        <taxon>Viridiplantae</taxon>
        <taxon>Streptophyta</taxon>
        <taxon>Embryophyta</taxon>
        <taxon>Tracheophyta</taxon>
        <taxon>Spermatophyta</taxon>
        <taxon>Magnoliopsida</taxon>
        <taxon>Liliopsida</taxon>
        <taxon>Asparagales</taxon>
        <taxon>Orchidaceae</taxon>
        <taxon>Apostasioideae</taxon>
        <taxon>Apostasia</taxon>
    </lineage>
</organism>
<proteinExistence type="predicted"/>
<sequence length="174" mass="19796">MAASPSSKLAVLLFAVFLLLRTSAAMAQEVEDEKEFNYEIGDQHGPENWGSIHEDWAACGTGRMQSPIDLHHERVQVVDSIGALRRHYRPARAVMKNRGHDVMIRWEEDAGGLLINGTEYMLRQLHWHSPSEHTVNGRRYFLSLASLSSPPLPYAGHSRVARWARQNLINFKRV</sequence>
<dbReference type="GO" id="GO:0006730">
    <property type="term" value="P:one-carbon metabolic process"/>
    <property type="evidence" value="ECO:0007669"/>
    <property type="project" value="TreeGrafter"/>
</dbReference>
<dbReference type="Proteomes" id="UP000236161">
    <property type="component" value="Unassembled WGS sequence"/>
</dbReference>
<dbReference type="EMBL" id="KZ451982">
    <property type="protein sequence ID" value="PKA54497.1"/>
    <property type="molecule type" value="Genomic_DNA"/>
</dbReference>
<dbReference type="AlphaFoldDB" id="A0A2I0AG32"/>
<dbReference type="OrthoDB" id="429145at2759"/>
<dbReference type="InterPro" id="IPR041891">
    <property type="entry name" value="Alpha_CA_prokaryot-like"/>
</dbReference>
<keyword evidence="4" id="KW-1185">Reference proteome</keyword>
<dbReference type="GO" id="GO:0004089">
    <property type="term" value="F:carbonate dehydratase activity"/>
    <property type="evidence" value="ECO:0007669"/>
    <property type="project" value="UniProtKB-EC"/>
</dbReference>
<dbReference type="EC" id="4.2.1.1" evidence="3"/>
<dbReference type="PROSITE" id="PS51144">
    <property type="entry name" value="ALPHA_CA_2"/>
    <property type="match status" value="1"/>
</dbReference>
<dbReference type="SUPFAM" id="SSF51069">
    <property type="entry name" value="Carbonic anhydrase"/>
    <property type="match status" value="1"/>
</dbReference>
<dbReference type="SMART" id="SM01057">
    <property type="entry name" value="Carb_anhydrase"/>
    <property type="match status" value="1"/>
</dbReference>
<dbReference type="InterPro" id="IPR001148">
    <property type="entry name" value="CA_dom"/>
</dbReference>
<evidence type="ECO:0000256" key="1">
    <source>
        <dbReference type="SAM" id="SignalP"/>
    </source>
</evidence>
<dbReference type="Gene3D" id="3.10.200.10">
    <property type="entry name" value="Alpha carbonic anhydrase"/>
    <property type="match status" value="1"/>
</dbReference>
<accession>A0A2I0AG32</accession>
<evidence type="ECO:0000313" key="4">
    <source>
        <dbReference type="Proteomes" id="UP000236161"/>
    </source>
</evidence>
<dbReference type="CDD" id="cd03124">
    <property type="entry name" value="alpha_CA_prokaryotic_like"/>
    <property type="match status" value="1"/>
</dbReference>